<proteinExistence type="predicted"/>
<gene>
    <name evidence="2" type="ORF">Tdes44962_MAKER00113</name>
</gene>
<evidence type="ECO:0000313" key="2">
    <source>
        <dbReference type="EMBL" id="KAH9845903.1"/>
    </source>
</evidence>
<evidence type="ECO:0000256" key="1">
    <source>
        <dbReference type="SAM" id="MobiDB-lite"/>
    </source>
</evidence>
<keyword evidence="3" id="KW-1185">Reference proteome</keyword>
<comment type="caution">
    <text evidence="2">The sequence shown here is derived from an EMBL/GenBank/DDBJ whole genome shotgun (WGS) entry which is preliminary data.</text>
</comment>
<dbReference type="EMBL" id="RIBY02000001">
    <property type="protein sequence ID" value="KAH9845903.1"/>
    <property type="molecule type" value="Genomic_DNA"/>
</dbReference>
<dbReference type="AlphaFoldDB" id="A0A9W7T328"/>
<feature type="region of interest" description="Disordered" evidence="1">
    <location>
        <begin position="32"/>
        <end position="98"/>
    </location>
</feature>
<reference evidence="2 3" key="2">
    <citation type="journal article" date="2021" name="Curr. Genet.">
        <title>Genetic response to nitrogen starvation in the aggressive Eucalyptus foliar pathogen Teratosphaeria destructans.</title>
        <authorList>
            <person name="Havenga M."/>
            <person name="Wingfield B.D."/>
            <person name="Wingfield M.J."/>
            <person name="Dreyer L.L."/>
            <person name="Roets F."/>
            <person name="Aylward J."/>
        </authorList>
    </citation>
    <scope>NUCLEOTIDE SEQUENCE [LARGE SCALE GENOMIC DNA]</scope>
    <source>
        <strain evidence="2">CMW44962</strain>
    </source>
</reference>
<accession>A0A9W7T328</accession>
<sequence>MNPVQCDPEHSLAQVDDALAKQRLEQEEHNAISAQLKSEKGAHQVTRAKLGRRSLLPSRPSVISSNDSYKRSSKATKSNTIPGAPALSGRMRRELRRS</sequence>
<reference evidence="2 3" key="1">
    <citation type="journal article" date="2018" name="IMA Fungus">
        <title>IMA Genome-F 10: Nine draft genome sequences of Claviceps purpurea s.lat., including C. arundinis, C. humidiphila, and C. cf. spartinae, pseudomolecules for the pitch canker pathogen Fusarium circinatum, draft genome of Davidsoniella eucalypti, Grosmannia galeiformis, Quambalaria eucalypti, and Teratosphaeria destructans.</title>
        <authorList>
            <person name="Wingfield B.D."/>
            <person name="Liu M."/>
            <person name="Nguyen H.D."/>
            <person name="Lane F.A."/>
            <person name="Morgan S.W."/>
            <person name="De Vos L."/>
            <person name="Wilken P.M."/>
            <person name="Duong T.A."/>
            <person name="Aylward J."/>
            <person name="Coetzee M.P."/>
            <person name="Dadej K."/>
            <person name="De Beer Z.W."/>
            <person name="Findlay W."/>
            <person name="Havenga M."/>
            <person name="Kolarik M."/>
            <person name="Menzies J.G."/>
            <person name="Naidoo K."/>
            <person name="Pochopski O."/>
            <person name="Shoukouhi P."/>
            <person name="Santana Q.C."/>
            <person name="Seifert K.A."/>
            <person name="Soal N."/>
            <person name="Steenkamp E.T."/>
            <person name="Tatham C.T."/>
            <person name="van der Nest M.A."/>
            <person name="Wingfield M.J."/>
        </authorList>
    </citation>
    <scope>NUCLEOTIDE SEQUENCE [LARGE SCALE GENOMIC DNA]</scope>
    <source>
        <strain evidence="2">CMW44962</strain>
    </source>
</reference>
<organism evidence="2 3">
    <name type="scientific">Teratosphaeria destructans</name>
    <dbReference type="NCBI Taxonomy" id="418781"/>
    <lineage>
        <taxon>Eukaryota</taxon>
        <taxon>Fungi</taxon>
        <taxon>Dikarya</taxon>
        <taxon>Ascomycota</taxon>
        <taxon>Pezizomycotina</taxon>
        <taxon>Dothideomycetes</taxon>
        <taxon>Dothideomycetidae</taxon>
        <taxon>Mycosphaerellales</taxon>
        <taxon>Teratosphaeriaceae</taxon>
        <taxon>Teratosphaeria</taxon>
    </lineage>
</organism>
<dbReference type="Proteomes" id="UP001138500">
    <property type="component" value="Unassembled WGS sequence"/>
</dbReference>
<protein>
    <submittedName>
        <fullName evidence="2">Uncharacterized protein</fullName>
    </submittedName>
</protein>
<name>A0A9W7T328_9PEZI</name>
<evidence type="ECO:0000313" key="3">
    <source>
        <dbReference type="Proteomes" id="UP001138500"/>
    </source>
</evidence>